<evidence type="ECO:0000256" key="3">
    <source>
        <dbReference type="ARBA" id="ARBA00022801"/>
    </source>
</evidence>
<organism evidence="7 8">
    <name type="scientific">Leptospira fletcheri</name>
    <dbReference type="NCBI Taxonomy" id="2484981"/>
    <lineage>
        <taxon>Bacteria</taxon>
        <taxon>Pseudomonadati</taxon>
        <taxon>Spirochaetota</taxon>
        <taxon>Spirochaetia</taxon>
        <taxon>Leptospirales</taxon>
        <taxon>Leptospiraceae</taxon>
        <taxon>Leptospira</taxon>
    </lineage>
</organism>
<evidence type="ECO:0000256" key="2">
    <source>
        <dbReference type="ARBA" id="ARBA00013064"/>
    </source>
</evidence>
<name>A0A4R9GAZ5_9LEPT</name>
<feature type="active site" evidence="5">
    <location>
        <position position="25"/>
    </location>
</feature>
<reference evidence="7" key="1">
    <citation type="journal article" date="2019" name="PLoS Negl. Trop. Dis.">
        <title>Revisiting the worldwide diversity of Leptospira species in the environment.</title>
        <authorList>
            <person name="Vincent A.T."/>
            <person name="Schiettekatte O."/>
            <person name="Bourhy P."/>
            <person name="Veyrier F.J."/>
            <person name="Picardeau M."/>
        </authorList>
    </citation>
    <scope>NUCLEOTIDE SEQUENCE [LARGE SCALE GENOMIC DNA]</scope>
    <source>
        <strain evidence="7">SSW15</strain>
    </source>
</reference>
<feature type="active site" description="Proton donor" evidence="5">
    <location>
        <position position="137"/>
    </location>
</feature>
<sequence>MQSSEEQSPEIKIRVLFVCLGNICRSPAAEGAFQDLVRKKGIERYFEIDSCGTSRYHLGELPDMRTRQAARKKGIELVHRARQFQKSDFDAFDHVLAMDRSNLKDLLSLASGEEERKKIHLYRKFQKGEGKDSDVPDPYYGTLKDFEEVQSIVSEAAEGLLEFILSKNGVKYAP</sequence>
<dbReference type="Pfam" id="PF01451">
    <property type="entry name" value="LMWPc"/>
    <property type="match status" value="1"/>
</dbReference>
<dbReference type="SUPFAM" id="SSF52788">
    <property type="entry name" value="Phosphotyrosine protein phosphatases I"/>
    <property type="match status" value="1"/>
</dbReference>
<evidence type="ECO:0000256" key="5">
    <source>
        <dbReference type="PIRSR" id="PIRSR617867-1"/>
    </source>
</evidence>
<comment type="caution">
    <text evidence="7">The sequence shown here is derived from an EMBL/GenBank/DDBJ whole genome shotgun (WGS) entry which is preliminary data.</text>
</comment>
<comment type="similarity">
    <text evidence="1">Belongs to the low molecular weight phosphotyrosine protein phosphatase family.</text>
</comment>
<evidence type="ECO:0000259" key="6">
    <source>
        <dbReference type="SMART" id="SM00226"/>
    </source>
</evidence>
<keyword evidence="3" id="KW-0378">Hydrolase</keyword>
<dbReference type="FunFam" id="3.40.50.2300:FF:000113">
    <property type="entry name" value="Low molecular weight protein-tyrosine-phosphatase"/>
    <property type="match status" value="1"/>
</dbReference>
<dbReference type="InterPro" id="IPR023485">
    <property type="entry name" value="Ptyr_pPase"/>
</dbReference>
<keyword evidence="8" id="KW-1185">Reference proteome</keyword>
<evidence type="ECO:0000313" key="8">
    <source>
        <dbReference type="Proteomes" id="UP000298458"/>
    </source>
</evidence>
<dbReference type="InterPro" id="IPR050438">
    <property type="entry name" value="LMW_PTPase"/>
</dbReference>
<evidence type="ECO:0000256" key="1">
    <source>
        <dbReference type="ARBA" id="ARBA00011063"/>
    </source>
</evidence>
<dbReference type="GO" id="GO:0004725">
    <property type="term" value="F:protein tyrosine phosphatase activity"/>
    <property type="evidence" value="ECO:0007669"/>
    <property type="project" value="UniProtKB-EC"/>
</dbReference>
<dbReference type="InterPro" id="IPR017867">
    <property type="entry name" value="Tyr_phospatase_low_mol_wt"/>
</dbReference>
<gene>
    <name evidence="7" type="ORF">EHO60_12180</name>
</gene>
<feature type="domain" description="Phosphotyrosine protein phosphatase I" evidence="6">
    <location>
        <begin position="13"/>
        <end position="163"/>
    </location>
</feature>
<dbReference type="Proteomes" id="UP000298458">
    <property type="component" value="Unassembled WGS sequence"/>
</dbReference>
<dbReference type="CDD" id="cd16343">
    <property type="entry name" value="LMWPTP"/>
    <property type="match status" value="1"/>
</dbReference>
<dbReference type="EC" id="3.1.3.48" evidence="2"/>
<dbReference type="EMBL" id="RQET01000009">
    <property type="protein sequence ID" value="TGK08801.1"/>
    <property type="molecule type" value="Genomic_DNA"/>
</dbReference>
<dbReference type="PANTHER" id="PTHR11717:SF7">
    <property type="entry name" value="LOW MOLECULAR WEIGHT PHOSPHOTYROSINE PROTEIN PHOSPHATASE"/>
    <property type="match status" value="1"/>
</dbReference>
<proteinExistence type="inferred from homology"/>
<dbReference type="PANTHER" id="PTHR11717">
    <property type="entry name" value="LOW MOLECULAR WEIGHT PROTEIN TYROSINE PHOSPHATASE"/>
    <property type="match status" value="1"/>
</dbReference>
<protein>
    <recommendedName>
        <fullName evidence="2">protein-tyrosine-phosphatase</fullName>
        <ecNumber evidence="2">3.1.3.48</ecNumber>
    </recommendedName>
</protein>
<dbReference type="InterPro" id="IPR036196">
    <property type="entry name" value="Ptyr_pPase_sf"/>
</dbReference>
<dbReference type="OrthoDB" id="9784339at2"/>
<dbReference type="PRINTS" id="PR00719">
    <property type="entry name" value="LMWPTPASE"/>
</dbReference>
<dbReference type="AlphaFoldDB" id="A0A4R9GAZ5"/>
<evidence type="ECO:0000256" key="4">
    <source>
        <dbReference type="ARBA" id="ARBA00022912"/>
    </source>
</evidence>
<dbReference type="Gene3D" id="3.40.50.2300">
    <property type="match status" value="1"/>
</dbReference>
<accession>A0A4R9GAZ5</accession>
<evidence type="ECO:0000313" key="7">
    <source>
        <dbReference type="EMBL" id="TGK08801.1"/>
    </source>
</evidence>
<feature type="active site" evidence="5">
    <location>
        <position position="19"/>
    </location>
</feature>
<keyword evidence="4" id="KW-0904">Protein phosphatase</keyword>
<dbReference type="RefSeq" id="WP_135768487.1">
    <property type="nucleotide sequence ID" value="NZ_RQET01000009.1"/>
</dbReference>
<dbReference type="SMART" id="SM00226">
    <property type="entry name" value="LMWPc"/>
    <property type="match status" value="1"/>
</dbReference>